<reference evidence="2" key="1">
    <citation type="submission" date="2020-06" db="EMBL/GenBank/DDBJ databases">
        <authorList>
            <person name="Li T."/>
            <person name="Hu X."/>
            <person name="Zhang T."/>
            <person name="Song X."/>
            <person name="Zhang H."/>
            <person name="Dai N."/>
            <person name="Sheng W."/>
            <person name="Hou X."/>
            <person name="Wei L."/>
        </authorList>
    </citation>
    <scope>NUCLEOTIDE SEQUENCE</scope>
    <source>
        <strain evidence="2">G02</strain>
        <tissue evidence="2">Leaf</tissue>
    </source>
</reference>
<dbReference type="PANTHER" id="PTHR31669:SF42">
    <property type="entry name" value="PROTEIN FAR1-RELATED SEQUENCE 4"/>
    <property type="match status" value="1"/>
</dbReference>
<dbReference type="AlphaFoldDB" id="A0AAW2PHW3"/>
<keyword evidence="1" id="KW-0863">Zinc-finger</keyword>
<dbReference type="GO" id="GO:0008270">
    <property type="term" value="F:zinc ion binding"/>
    <property type="evidence" value="ECO:0007669"/>
    <property type="project" value="UniProtKB-UniRule"/>
</dbReference>
<gene>
    <name evidence="2" type="ORF">Sradi_3901700</name>
</gene>
<dbReference type="GO" id="GO:0006355">
    <property type="term" value="P:regulation of DNA-templated transcription"/>
    <property type="evidence" value="ECO:0007669"/>
    <property type="project" value="UniProtKB-UniRule"/>
</dbReference>
<comment type="function">
    <text evidence="1">Putative transcription activator involved in regulating light control of development.</text>
</comment>
<keyword evidence="1" id="KW-0539">Nucleus</keyword>
<dbReference type="PANTHER" id="PTHR31669">
    <property type="entry name" value="PROTEIN FAR1-RELATED SEQUENCE 10-RELATED"/>
    <property type="match status" value="1"/>
</dbReference>
<comment type="similarity">
    <text evidence="1">Belongs to the FHY3/FAR1 family.</text>
</comment>
<evidence type="ECO:0000313" key="2">
    <source>
        <dbReference type="EMBL" id="KAL0354548.1"/>
    </source>
</evidence>
<sequence>MRLSKLLSRWSFRTLITFSICGMFWKIYQDGLITLASGMTLSWRKFNKCIYRSWNEVQFEKRWWKLIERFNLREDEWLQALYEDRKLWVPAFMKDVSFAGLSAASRSESLNSFFDRYIHGKCP</sequence>
<proteinExistence type="inferred from homology"/>
<keyword evidence="1" id="KW-0479">Metal-binding</keyword>
<name>A0AAW2PHW3_SESRA</name>
<evidence type="ECO:0000256" key="1">
    <source>
        <dbReference type="RuleBase" id="RU367018"/>
    </source>
</evidence>
<dbReference type="InterPro" id="IPR031052">
    <property type="entry name" value="FHY3/FAR1"/>
</dbReference>
<organism evidence="2">
    <name type="scientific">Sesamum radiatum</name>
    <name type="common">Black benniseed</name>
    <dbReference type="NCBI Taxonomy" id="300843"/>
    <lineage>
        <taxon>Eukaryota</taxon>
        <taxon>Viridiplantae</taxon>
        <taxon>Streptophyta</taxon>
        <taxon>Embryophyta</taxon>
        <taxon>Tracheophyta</taxon>
        <taxon>Spermatophyta</taxon>
        <taxon>Magnoliopsida</taxon>
        <taxon>eudicotyledons</taxon>
        <taxon>Gunneridae</taxon>
        <taxon>Pentapetalae</taxon>
        <taxon>asterids</taxon>
        <taxon>lamiids</taxon>
        <taxon>Lamiales</taxon>
        <taxon>Pedaliaceae</taxon>
        <taxon>Sesamum</taxon>
    </lineage>
</organism>
<comment type="caution">
    <text evidence="2">The sequence shown here is derived from an EMBL/GenBank/DDBJ whole genome shotgun (WGS) entry which is preliminary data.</text>
</comment>
<dbReference type="GO" id="GO:0005634">
    <property type="term" value="C:nucleus"/>
    <property type="evidence" value="ECO:0007669"/>
    <property type="project" value="UniProtKB-SubCell"/>
</dbReference>
<comment type="subcellular location">
    <subcellularLocation>
        <location evidence="1">Nucleus</location>
    </subcellularLocation>
</comment>
<accession>A0AAW2PHW3</accession>
<protein>
    <recommendedName>
        <fullName evidence="1">Protein FAR1-RELATED SEQUENCE</fullName>
    </recommendedName>
</protein>
<dbReference type="EMBL" id="JACGWJ010000017">
    <property type="protein sequence ID" value="KAL0354548.1"/>
    <property type="molecule type" value="Genomic_DNA"/>
</dbReference>
<keyword evidence="1" id="KW-0862">Zinc</keyword>
<reference evidence="2" key="2">
    <citation type="journal article" date="2024" name="Plant">
        <title>Genomic evolution and insights into agronomic trait innovations of Sesamum species.</title>
        <authorList>
            <person name="Miao H."/>
            <person name="Wang L."/>
            <person name="Qu L."/>
            <person name="Liu H."/>
            <person name="Sun Y."/>
            <person name="Le M."/>
            <person name="Wang Q."/>
            <person name="Wei S."/>
            <person name="Zheng Y."/>
            <person name="Lin W."/>
            <person name="Duan Y."/>
            <person name="Cao H."/>
            <person name="Xiong S."/>
            <person name="Wang X."/>
            <person name="Wei L."/>
            <person name="Li C."/>
            <person name="Ma Q."/>
            <person name="Ju M."/>
            <person name="Zhao R."/>
            <person name="Li G."/>
            <person name="Mu C."/>
            <person name="Tian Q."/>
            <person name="Mei H."/>
            <person name="Zhang T."/>
            <person name="Gao T."/>
            <person name="Zhang H."/>
        </authorList>
    </citation>
    <scope>NUCLEOTIDE SEQUENCE</scope>
    <source>
        <strain evidence="2">G02</strain>
    </source>
</reference>